<dbReference type="Gene3D" id="2.40.70.10">
    <property type="entry name" value="Acid Proteases"/>
    <property type="match status" value="1"/>
</dbReference>
<dbReference type="OMA" id="PIGHFEY"/>
<dbReference type="InterPro" id="IPR043502">
    <property type="entry name" value="DNA/RNA_pol_sf"/>
</dbReference>
<dbReference type="CDD" id="cd09274">
    <property type="entry name" value="RNase_HI_RT_Ty3"/>
    <property type="match status" value="1"/>
</dbReference>
<dbReference type="EC" id="3.1.26.4" evidence="2"/>
<evidence type="ECO:0000256" key="4">
    <source>
        <dbReference type="ARBA" id="ARBA00022695"/>
    </source>
</evidence>
<dbReference type="CDD" id="cd01647">
    <property type="entry name" value="RT_LTR"/>
    <property type="match status" value="1"/>
</dbReference>
<evidence type="ECO:0000256" key="6">
    <source>
        <dbReference type="ARBA" id="ARBA00022759"/>
    </source>
</evidence>
<dbReference type="InterPro" id="IPR000477">
    <property type="entry name" value="RT_dom"/>
</dbReference>
<evidence type="ECO:0000256" key="8">
    <source>
        <dbReference type="ARBA" id="ARBA00039658"/>
    </source>
</evidence>
<evidence type="ECO:0000259" key="10">
    <source>
        <dbReference type="PROSITE" id="PS50878"/>
    </source>
</evidence>
<dbReference type="SUPFAM" id="SSF53098">
    <property type="entry name" value="Ribonuclease H-like"/>
    <property type="match status" value="1"/>
</dbReference>
<keyword evidence="6" id="KW-0255">Endonuclease</keyword>
<protein>
    <recommendedName>
        <fullName evidence="8">Gypsy retrotransposon integrase-like protein 1</fullName>
        <ecNumber evidence="2">3.1.26.4</ecNumber>
    </recommendedName>
</protein>
<dbReference type="InterPro" id="IPR032549">
    <property type="entry name" value="DUF4939"/>
</dbReference>
<dbReference type="Ensembl" id="ENSPTXT00000016914.1">
    <property type="protein sequence ID" value="ENSPTXP00000016409.1"/>
    <property type="gene ID" value="ENSPTXG00000011346.1"/>
</dbReference>
<dbReference type="InterPro" id="IPR001584">
    <property type="entry name" value="Integrase_cat-core"/>
</dbReference>
<dbReference type="Pfam" id="PF17921">
    <property type="entry name" value="Integrase_H2C2"/>
    <property type="match status" value="1"/>
</dbReference>
<evidence type="ECO:0000313" key="13">
    <source>
        <dbReference type="Proteomes" id="UP000472273"/>
    </source>
</evidence>
<dbReference type="PROSITE" id="PS50994">
    <property type="entry name" value="INTEGRASE"/>
    <property type="match status" value="1"/>
</dbReference>
<evidence type="ECO:0000259" key="11">
    <source>
        <dbReference type="PROSITE" id="PS50994"/>
    </source>
</evidence>
<dbReference type="FunFam" id="3.10.20.370:FF:000003">
    <property type="entry name" value="Transposon Tf2-6 polyprotein"/>
    <property type="match status" value="1"/>
</dbReference>
<evidence type="ECO:0000256" key="7">
    <source>
        <dbReference type="ARBA" id="ARBA00023268"/>
    </source>
</evidence>
<dbReference type="InterPro" id="IPR041588">
    <property type="entry name" value="Integrase_H2C2"/>
</dbReference>
<dbReference type="CDD" id="cd00303">
    <property type="entry name" value="retropepsin_like"/>
    <property type="match status" value="1"/>
</dbReference>
<evidence type="ECO:0000256" key="2">
    <source>
        <dbReference type="ARBA" id="ARBA00012180"/>
    </source>
</evidence>
<dbReference type="GO" id="GO:0003676">
    <property type="term" value="F:nucleic acid binding"/>
    <property type="evidence" value="ECO:0007669"/>
    <property type="project" value="InterPro"/>
</dbReference>
<evidence type="ECO:0000256" key="3">
    <source>
        <dbReference type="ARBA" id="ARBA00022679"/>
    </source>
</evidence>
<dbReference type="GO" id="GO:0004523">
    <property type="term" value="F:RNA-DNA hybrid ribonuclease activity"/>
    <property type="evidence" value="ECO:0007669"/>
    <property type="project" value="UniProtKB-EC"/>
</dbReference>
<feature type="domain" description="Reverse transcriptase" evidence="10">
    <location>
        <begin position="409"/>
        <end position="588"/>
    </location>
</feature>
<dbReference type="PROSITE" id="PS50878">
    <property type="entry name" value="RT_POL"/>
    <property type="match status" value="1"/>
</dbReference>
<dbReference type="Gene3D" id="3.30.420.10">
    <property type="entry name" value="Ribonuclease H-like superfamily/Ribonuclease H"/>
    <property type="match status" value="1"/>
</dbReference>
<dbReference type="Proteomes" id="UP000472273">
    <property type="component" value="Unplaced"/>
</dbReference>
<reference evidence="12" key="1">
    <citation type="submission" date="2025-08" db="UniProtKB">
        <authorList>
            <consortium name="Ensembl"/>
        </authorList>
    </citation>
    <scope>IDENTIFICATION</scope>
</reference>
<dbReference type="SUPFAM" id="SSF56672">
    <property type="entry name" value="DNA/RNA polymerases"/>
    <property type="match status" value="1"/>
</dbReference>
<dbReference type="InterPro" id="IPR050951">
    <property type="entry name" value="Retrovirus_Pol_polyprotein"/>
</dbReference>
<dbReference type="AlphaFoldDB" id="A0A670YZI8"/>
<dbReference type="Gene3D" id="3.30.70.270">
    <property type="match status" value="2"/>
</dbReference>
<dbReference type="GeneTree" id="ENSGT01040000240511"/>
<feature type="region of interest" description="Disordered" evidence="9">
    <location>
        <begin position="233"/>
        <end position="257"/>
    </location>
</feature>
<dbReference type="SUPFAM" id="SSF50630">
    <property type="entry name" value="Acid proteases"/>
    <property type="match status" value="1"/>
</dbReference>
<evidence type="ECO:0000256" key="5">
    <source>
        <dbReference type="ARBA" id="ARBA00022722"/>
    </source>
</evidence>
<feature type="region of interest" description="Disordered" evidence="9">
    <location>
        <begin position="1086"/>
        <end position="1125"/>
    </location>
</feature>
<sequence length="1125" mass="128169">RLEPAVNVESELSEDTDHLVEQQQQQIDHLLQSNQTLQNQVTQLVNHISSLQIPAAPSAPPLRKSPVSMLEKFSGQMDMFPAFLGKCQLFMSLKPEDFPNDQAKVGFIISLLSGQAAKWATPLLTQDSPLLDNFQGFLQQMRVMFENPIKSQTVARRLWDINQGKRSLQEYIAEFRLLCMDSNWNEPAHVDAFQEGLVDTIKDELVHAERASTLDALVIQCLRIEARLQQRGSRRPETLGRARFTSPPQIAEANPGPPRHLLLDTRIFLQSQKEGIPTVALVDSGATTSFMDRAFATHYEIPLVAVDPPIKVETVDGRELKSGPIRFATQPVRMIIGDHEEAISFYITSNLHLPLVLGVSWLRLHDPLVAWAQNAISFPSLQCVDHLRHICAGQDIATPAVSLPSELSDFSDVFSEKEADQLPPHRAYDCPSGELRLCCDYRRLNSITVRNSYPLPLIPELMERLREATIFTKLNLHGAYNLVRMRNGDEWKTAFGTHYGHFEYTVMPFGLTNAPAVFQHLMNDIFWDMLDRFVVVYLDDILIYSRSRDHHLHQVRQVLQRLREHKLYAKLEKCFFFQSSIEFLGHIISPEGIAMDPKKVEALCSWEAPHRVKDVQRLLGFANYYRTFIPGFAKLMDPITQLLRKKVPFRWGPPQQQAFETLKKAFVAEPILRHPDPNCPFVVETDASNVAIGAVLLQAPMDGRPLFPCAYYSRKLTASERNYTIWEKELLAIKAAFETWRHHLEGARHKVEVRTDHRNLEHLSTTRKLNQRQIRWSLFFARFNFSVTYVPSGQNRRADARIREAQQLDACTQQKRGEVGPDSPWTLEEDLLRHRGLLYVPTRTLRALIMTQCHDNPAAGHFGFYKTLHLVTQTFWWPRVRHDVFAYVASCVQCQQAKAASGAPPGLLQPLPTPGRPWGAISMDFLTHLPSSSGYTTVLVVVDMLTKMTHFIPCRRLPSARVTARLFIQHVFRLHGLPDRVVSDRGVQFTAQFWKSLMNALRVQVCLASAHHPETDGGTEKVIGILAQYLRCFVNQQQNDWVTYLPLVHAPDLIRIYHAQFPSKPHPDRQTRGKGPVVRDSVVTRRIDPAGSFDSDDSENGRLEPAVNVESELSEDTDVSQYIYS</sequence>
<dbReference type="PANTHER" id="PTHR37984">
    <property type="entry name" value="PROTEIN CBG26694"/>
    <property type="match status" value="1"/>
</dbReference>
<dbReference type="Pfam" id="PF17919">
    <property type="entry name" value="RT_RNaseH_2"/>
    <property type="match status" value="1"/>
</dbReference>
<keyword evidence="4" id="KW-0548">Nucleotidyltransferase</keyword>
<dbReference type="InterPro" id="IPR021109">
    <property type="entry name" value="Peptidase_aspartic_dom_sf"/>
</dbReference>
<reference evidence="12" key="2">
    <citation type="submission" date="2025-09" db="UniProtKB">
        <authorList>
            <consortium name="Ensembl"/>
        </authorList>
    </citation>
    <scope>IDENTIFICATION</scope>
</reference>
<accession>A0A670YZI8</accession>
<name>A0A670YZI8_PSETE</name>
<proteinExistence type="inferred from homology"/>
<dbReference type="FunFam" id="1.10.340.70:FF:000001">
    <property type="entry name" value="Retrovirus-related Pol polyprotein from transposon gypsy-like Protein"/>
    <property type="match status" value="1"/>
</dbReference>
<dbReference type="Gene3D" id="1.10.340.70">
    <property type="match status" value="1"/>
</dbReference>
<keyword evidence="6" id="KW-0378">Hydrolase</keyword>
<dbReference type="Pfam" id="PF00078">
    <property type="entry name" value="RVT_1"/>
    <property type="match status" value="1"/>
</dbReference>
<dbReference type="FunFam" id="3.30.70.270:FF:000020">
    <property type="entry name" value="Transposon Tf2-6 polyprotein-like Protein"/>
    <property type="match status" value="1"/>
</dbReference>
<dbReference type="Pfam" id="PF08284">
    <property type="entry name" value="RVP_2"/>
    <property type="match status" value="1"/>
</dbReference>
<evidence type="ECO:0000256" key="9">
    <source>
        <dbReference type="SAM" id="MobiDB-lite"/>
    </source>
</evidence>
<dbReference type="InterPro" id="IPR036397">
    <property type="entry name" value="RNaseH_sf"/>
</dbReference>
<organism evidence="12 13">
    <name type="scientific">Pseudonaja textilis</name>
    <name type="common">Eastern brown snake</name>
    <dbReference type="NCBI Taxonomy" id="8673"/>
    <lineage>
        <taxon>Eukaryota</taxon>
        <taxon>Metazoa</taxon>
        <taxon>Chordata</taxon>
        <taxon>Craniata</taxon>
        <taxon>Vertebrata</taxon>
        <taxon>Euteleostomi</taxon>
        <taxon>Lepidosauria</taxon>
        <taxon>Squamata</taxon>
        <taxon>Bifurcata</taxon>
        <taxon>Unidentata</taxon>
        <taxon>Episquamata</taxon>
        <taxon>Toxicofera</taxon>
        <taxon>Serpentes</taxon>
        <taxon>Colubroidea</taxon>
        <taxon>Elapidae</taxon>
        <taxon>Hydrophiinae</taxon>
        <taxon>Pseudonaja</taxon>
    </lineage>
</organism>
<evidence type="ECO:0000313" key="12">
    <source>
        <dbReference type="Ensembl" id="ENSPTXP00000016409.1"/>
    </source>
</evidence>
<dbReference type="InterPro" id="IPR043128">
    <property type="entry name" value="Rev_trsase/Diguanyl_cyclase"/>
</dbReference>
<keyword evidence="5" id="KW-0540">Nuclease</keyword>
<comment type="similarity">
    <text evidence="1">Belongs to the beta type-B retroviral polymerase family. HERV class-II K(HML-2) pol subfamily.</text>
</comment>
<feature type="domain" description="Integrase catalytic" evidence="11">
    <location>
        <begin position="913"/>
        <end position="1073"/>
    </location>
</feature>
<dbReference type="GO" id="GO:0015074">
    <property type="term" value="P:DNA integration"/>
    <property type="evidence" value="ECO:0007669"/>
    <property type="project" value="InterPro"/>
</dbReference>
<dbReference type="GO" id="GO:0016779">
    <property type="term" value="F:nucleotidyltransferase activity"/>
    <property type="evidence" value="ECO:0007669"/>
    <property type="project" value="UniProtKB-KW"/>
</dbReference>
<dbReference type="Pfam" id="PF16297">
    <property type="entry name" value="DUF4939"/>
    <property type="match status" value="1"/>
</dbReference>
<dbReference type="InterPro" id="IPR041577">
    <property type="entry name" value="RT_RNaseH_2"/>
</dbReference>
<dbReference type="InterPro" id="IPR012337">
    <property type="entry name" value="RNaseH-like_sf"/>
</dbReference>
<keyword evidence="7" id="KW-0511">Multifunctional enzyme</keyword>
<dbReference type="PANTHER" id="PTHR37984:SF5">
    <property type="entry name" value="PROTEIN NYNRIN-LIKE"/>
    <property type="match status" value="1"/>
</dbReference>
<dbReference type="Pfam" id="PF00665">
    <property type="entry name" value="rve"/>
    <property type="match status" value="1"/>
</dbReference>
<evidence type="ECO:0000256" key="1">
    <source>
        <dbReference type="ARBA" id="ARBA00010879"/>
    </source>
</evidence>
<keyword evidence="13" id="KW-1185">Reference proteome</keyword>
<keyword evidence="3" id="KW-0808">Transferase</keyword>